<keyword evidence="2 4" id="KW-0808">Transferase</keyword>
<keyword evidence="1 4" id="KW-0328">Glycosyltransferase</keyword>
<dbReference type="AlphaFoldDB" id="A0A376FY21"/>
<accession>A0A376FY21</accession>
<dbReference type="PANTHER" id="PTHR12526:SF629">
    <property type="entry name" value="TEICHURONIC ACID BIOSYNTHESIS GLYCOSYLTRANSFERASE TUAH-RELATED"/>
    <property type="match status" value="1"/>
</dbReference>
<evidence type="ECO:0000259" key="3">
    <source>
        <dbReference type="Pfam" id="PF00534"/>
    </source>
</evidence>
<dbReference type="Gene3D" id="3.40.50.2000">
    <property type="entry name" value="Glycogen Phosphorylase B"/>
    <property type="match status" value="2"/>
</dbReference>
<dbReference type="STRING" id="343874.GCA_000805695_01702"/>
<dbReference type="EMBL" id="UFXS01000001">
    <property type="protein sequence ID" value="STD52954.1"/>
    <property type="molecule type" value="Genomic_DNA"/>
</dbReference>
<dbReference type="EC" id="2.4.-.-" evidence="4"/>
<feature type="domain" description="Glycosyl transferase family 1" evidence="3">
    <location>
        <begin position="216"/>
        <end position="388"/>
    </location>
</feature>
<organism evidence="4 5">
    <name type="scientific">Empedobacter falsenii</name>
    <dbReference type="NCBI Taxonomy" id="343874"/>
    <lineage>
        <taxon>Bacteria</taxon>
        <taxon>Pseudomonadati</taxon>
        <taxon>Bacteroidota</taxon>
        <taxon>Flavobacteriia</taxon>
        <taxon>Flavobacteriales</taxon>
        <taxon>Weeksellaceae</taxon>
        <taxon>Empedobacter</taxon>
    </lineage>
</organism>
<reference evidence="4 5" key="1">
    <citation type="submission" date="2018-06" db="EMBL/GenBank/DDBJ databases">
        <authorList>
            <consortium name="Pathogen Informatics"/>
            <person name="Doyle S."/>
        </authorList>
    </citation>
    <scope>NUCLEOTIDE SEQUENCE [LARGE SCALE GENOMIC DNA]</scope>
    <source>
        <strain evidence="4 5">NCTC13456</strain>
    </source>
</reference>
<name>A0A376FY21_9FLAO</name>
<dbReference type="Proteomes" id="UP000254737">
    <property type="component" value="Unassembled WGS sequence"/>
</dbReference>
<keyword evidence="4" id="KW-0167">Capsid protein</keyword>
<protein>
    <submittedName>
        <fullName evidence="4">Spore coat protein SA</fullName>
        <ecNumber evidence="4">2.4.-.-</ecNumber>
    </submittedName>
</protein>
<evidence type="ECO:0000313" key="4">
    <source>
        <dbReference type="EMBL" id="STD52954.1"/>
    </source>
</evidence>
<keyword evidence="4" id="KW-0946">Virion</keyword>
<dbReference type="InterPro" id="IPR001296">
    <property type="entry name" value="Glyco_trans_1"/>
</dbReference>
<evidence type="ECO:0000256" key="2">
    <source>
        <dbReference type="ARBA" id="ARBA00022679"/>
    </source>
</evidence>
<dbReference type="PANTHER" id="PTHR12526">
    <property type="entry name" value="GLYCOSYLTRANSFERASE"/>
    <property type="match status" value="1"/>
</dbReference>
<evidence type="ECO:0000313" key="5">
    <source>
        <dbReference type="Proteomes" id="UP000254737"/>
    </source>
</evidence>
<dbReference type="GO" id="GO:0016757">
    <property type="term" value="F:glycosyltransferase activity"/>
    <property type="evidence" value="ECO:0007669"/>
    <property type="project" value="UniProtKB-KW"/>
</dbReference>
<gene>
    <name evidence="4" type="primary">cotSA</name>
    <name evidence="4" type="ORF">NCTC13456_00167</name>
</gene>
<proteinExistence type="predicted"/>
<sequence length="415" mass="49425">MVFNFYELINEKEMKQTYTIVFLADLHTLYDDRIYWKQAISLVKNGYNVHYITIGDVSGKGITKEGIHYLQLKRKKYLPTLLLNYFFKRLSFVKTEYDEALEYCQSIKADLYHIHDARINRILGDLKKIGNNPKFIYDGREPLDKNMKDYRFKDSKIPKIITNTYADYIQNWEYKKVKDYDYIFTVDDGLYNRFKKNVPNVPIKIMYNFTNLKDQRKHLTYEDKIYDAAYVGGLSEMRGALVALKSTKYIVEKLPDYKLLFLGQVYDKKFEFEIKQFIQQNNLEKNVILKDFVPHQEVSDYFNQIKIGLNPLLFAKTHEEIIQIKLFEYMNFGIPIITSNFGYMKKYVLENNVGIAIEPNDEKLLANTILDLLNDRKAFDEFAKNGIKAVDERYNWDIMEEMLLETYQFLLNEKQ</sequence>
<dbReference type="Pfam" id="PF00534">
    <property type="entry name" value="Glycos_transf_1"/>
    <property type="match status" value="1"/>
</dbReference>
<evidence type="ECO:0000256" key="1">
    <source>
        <dbReference type="ARBA" id="ARBA00022676"/>
    </source>
</evidence>
<dbReference type="SUPFAM" id="SSF53756">
    <property type="entry name" value="UDP-Glycosyltransferase/glycogen phosphorylase"/>
    <property type="match status" value="1"/>
</dbReference>